<name>A0A9X2CEH6_9GAMM</name>
<dbReference type="EMBL" id="JAKILJ010000100">
    <property type="protein sequence ID" value="MCL1107828.1"/>
    <property type="molecule type" value="Genomic_DNA"/>
</dbReference>
<dbReference type="Proteomes" id="UP001139408">
    <property type="component" value="Unassembled WGS sequence"/>
</dbReference>
<keyword evidence="1" id="KW-0812">Transmembrane</keyword>
<organism evidence="2 3">
    <name type="scientific">Shewanella algicola</name>
    <dbReference type="NCBI Taxonomy" id="640633"/>
    <lineage>
        <taxon>Bacteria</taxon>
        <taxon>Pseudomonadati</taxon>
        <taxon>Pseudomonadota</taxon>
        <taxon>Gammaproteobacteria</taxon>
        <taxon>Alteromonadales</taxon>
        <taxon>Shewanellaceae</taxon>
        <taxon>Shewanella</taxon>
    </lineage>
</organism>
<keyword evidence="1" id="KW-0472">Membrane</keyword>
<evidence type="ECO:0000313" key="2">
    <source>
        <dbReference type="EMBL" id="MCL1107828.1"/>
    </source>
</evidence>
<evidence type="ECO:0000256" key="1">
    <source>
        <dbReference type="SAM" id="Phobius"/>
    </source>
</evidence>
<proteinExistence type="predicted"/>
<dbReference type="AlphaFoldDB" id="A0A9X2CEH6"/>
<protein>
    <submittedName>
        <fullName evidence="2">Uncharacterized protein</fullName>
    </submittedName>
</protein>
<keyword evidence="1" id="KW-1133">Transmembrane helix</keyword>
<dbReference type="RefSeq" id="WP_248972674.1">
    <property type="nucleotide sequence ID" value="NZ_CANKZK010000011.1"/>
</dbReference>
<feature type="transmembrane region" description="Helical" evidence="1">
    <location>
        <begin position="20"/>
        <end position="43"/>
    </location>
</feature>
<comment type="caution">
    <text evidence="2">The sequence shown here is derived from an EMBL/GenBank/DDBJ whole genome shotgun (WGS) entry which is preliminary data.</text>
</comment>
<sequence>MFFKPLSSTMAVMAETRLHVIARVFFSCLFACMLLIVIAGIAQHTYSEVFMYSTLALLWWHFTFAKRQVTFDLQSQQITIKISSLYLLTQQVIPIRNIAALQLRSRASSGNGGRAYELLIVMHTQTEPLKFEFGGLYQMQSLGKQIADFCNIPFLNQLD</sequence>
<gene>
    <name evidence="2" type="ORF">L2749_21785</name>
</gene>
<keyword evidence="3" id="KW-1185">Reference proteome</keyword>
<accession>A0A9X2CEH6</accession>
<evidence type="ECO:0000313" key="3">
    <source>
        <dbReference type="Proteomes" id="UP001139408"/>
    </source>
</evidence>
<reference evidence="2" key="1">
    <citation type="submission" date="2022-01" db="EMBL/GenBank/DDBJ databases">
        <title>Whole genome-based taxonomy of the Shewanellaceae.</title>
        <authorList>
            <person name="Martin-Rodriguez A.J."/>
        </authorList>
    </citation>
    <scope>NUCLEOTIDE SEQUENCE</scope>
    <source>
        <strain evidence="2">DSM 23803</strain>
    </source>
</reference>